<feature type="domain" description="4-oxalocrotonate tautomerase-like" evidence="3">
    <location>
        <begin position="2"/>
        <end position="60"/>
    </location>
</feature>
<dbReference type="Gene3D" id="3.30.429.10">
    <property type="entry name" value="Macrophage Migration Inhibitory Factor"/>
    <property type="match status" value="1"/>
</dbReference>
<dbReference type="EMBL" id="LQZG01000001">
    <property type="protein sequence ID" value="OAB88665.1"/>
    <property type="molecule type" value="Genomic_DNA"/>
</dbReference>
<dbReference type="Proteomes" id="UP000076976">
    <property type="component" value="Unassembled WGS sequence"/>
</dbReference>
<dbReference type="PANTHER" id="PTHR35530:SF1">
    <property type="entry name" value="2-HYDROXYMUCONATE TAUTOMERASE"/>
    <property type="match status" value="1"/>
</dbReference>
<dbReference type="STRING" id="262209.AWH69_02380"/>
<organism evidence="4 5">
    <name type="scientific">Janibacter melonis</name>
    <dbReference type="NCBI Taxonomy" id="262209"/>
    <lineage>
        <taxon>Bacteria</taxon>
        <taxon>Bacillati</taxon>
        <taxon>Actinomycetota</taxon>
        <taxon>Actinomycetes</taxon>
        <taxon>Micrococcales</taxon>
        <taxon>Intrasporangiaceae</taxon>
        <taxon>Janibacter</taxon>
    </lineage>
</organism>
<dbReference type="Pfam" id="PF01361">
    <property type="entry name" value="Tautomerase"/>
    <property type="match status" value="1"/>
</dbReference>
<dbReference type="InterPro" id="IPR004370">
    <property type="entry name" value="4-OT-like_dom"/>
</dbReference>
<evidence type="ECO:0000256" key="2">
    <source>
        <dbReference type="ARBA" id="ARBA00023235"/>
    </source>
</evidence>
<evidence type="ECO:0000256" key="1">
    <source>
        <dbReference type="ARBA" id="ARBA00006723"/>
    </source>
</evidence>
<evidence type="ECO:0000259" key="3">
    <source>
        <dbReference type="Pfam" id="PF01361"/>
    </source>
</evidence>
<dbReference type="GO" id="GO:0016853">
    <property type="term" value="F:isomerase activity"/>
    <property type="evidence" value="ECO:0007669"/>
    <property type="project" value="UniProtKB-KW"/>
</dbReference>
<gene>
    <name evidence="4" type="ORF">AWH69_02380</name>
</gene>
<comment type="caution">
    <text evidence="4">The sequence shown here is derived from an EMBL/GenBank/DDBJ whole genome shotgun (WGS) entry which is preliminary data.</text>
</comment>
<protein>
    <submittedName>
        <fullName evidence="4">4-oxalocrotonate tautomerase</fullName>
    </submittedName>
</protein>
<comment type="similarity">
    <text evidence="1">Belongs to the 4-oxalocrotonate tautomerase family.</text>
</comment>
<dbReference type="AlphaFoldDB" id="A0A176QFT3"/>
<sequence length="74" mass="7943">MPVVQITLTQGRSPEAIRSMISKVTDAIVEAEVAPKPNIRVLVTEIPREHFAAGDVTIAERLASQDASAERSSS</sequence>
<evidence type="ECO:0000313" key="4">
    <source>
        <dbReference type="EMBL" id="OAB88665.1"/>
    </source>
</evidence>
<keyword evidence="5" id="KW-1185">Reference proteome</keyword>
<accession>A0A176QFT3</accession>
<dbReference type="InterPro" id="IPR014347">
    <property type="entry name" value="Tautomerase/MIF_sf"/>
</dbReference>
<name>A0A176QFT3_9MICO</name>
<evidence type="ECO:0000313" key="5">
    <source>
        <dbReference type="Proteomes" id="UP000076976"/>
    </source>
</evidence>
<reference evidence="4 5" key="1">
    <citation type="submission" date="2016-01" db="EMBL/GenBank/DDBJ databases">
        <title>Janibacter melonis strain CD11_4 genome sequencing and assembly.</title>
        <authorList>
            <person name="Nair G.R."/>
            <person name="Kaur G."/>
            <person name="Chander A.M."/>
            <person name="Mayilraj S."/>
        </authorList>
    </citation>
    <scope>NUCLEOTIDE SEQUENCE [LARGE SCALE GENOMIC DNA]</scope>
    <source>
        <strain evidence="4 5">CD11-4</strain>
    </source>
</reference>
<keyword evidence="2" id="KW-0413">Isomerase</keyword>
<dbReference type="SUPFAM" id="SSF55331">
    <property type="entry name" value="Tautomerase/MIF"/>
    <property type="match status" value="1"/>
</dbReference>
<dbReference type="PANTHER" id="PTHR35530">
    <property type="entry name" value="TAUTOMERASE-RELATED"/>
    <property type="match status" value="1"/>
</dbReference>
<proteinExistence type="inferred from homology"/>
<dbReference type="RefSeq" id="WP_068270945.1">
    <property type="nucleotide sequence ID" value="NZ_LQZG01000001.1"/>
</dbReference>